<protein>
    <recommendedName>
        <fullName evidence="3">DUF5348 domain-containing protein</fullName>
    </recommendedName>
</protein>
<keyword evidence="2" id="KW-1185">Reference proteome</keyword>
<accession>A0A1V4I733</accession>
<evidence type="ECO:0000313" key="2">
    <source>
        <dbReference type="Proteomes" id="UP000190080"/>
    </source>
</evidence>
<name>A0A1V4I733_9CLOT</name>
<organism evidence="1 2">
    <name type="scientific">Clostridium oryzae</name>
    <dbReference type="NCBI Taxonomy" id="1450648"/>
    <lineage>
        <taxon>Bacteria</taxon>
        <taxon>Bacillati</taxon>
        <taxon>Bacillota</taxon>
        <taxon>Clostridia</taxon>
        <taxon>Eubacteriales</taxon>
        <taxon>Clostridiaceae</taxon>
        <taxon>Clostridium</taxon>
    </lineage>
</organism>
<dbReference type="AlphaFoldDB" id="A0A1V4I733"/>
<dbReference type="EMBL" id="MZGV01000113">
    <property type="protein sequence ID" value="OPJ55357.1"/>
    <property type="molecule type" value="Genomic_DNA"/>
</dbReference>
<proteinExistence type="predicted"/>
<reference evidence="1 2" key="1">
    <citation type="submission" date="2017-03" db="EMBL/GenBank/DDBJ databases">
        <title>Genome sequence of Clostridium oryzae DSM 28571.</title>
        <authorList>
            <person name="Poehlein A."/>
            <person name="Daniel R."/>
        </authorList>
    </citation>
    <scope>NUCLEOTIDE SEQUENCE [LARGE SCALE GENOMIC DNA]</scope>
    <source>
        <strain evidence="1 2">DSM 28571</strain>
    </source>
</reference>
<sequence>MPMRVKVNGVVGKIINSCGKFKTGDTVNIIKLKISEYDFYSGKAYVSDGEGCYWVDVNNIKLMPGEG</sequence>
<gene>
    <name evidence="1" type="ORF">CLORY_44230</name>
</gene>
<dbReference type="RefSeq" id="WP_079428597.1">
    <property type="nucleotide sequence ID" value="NZ_MZGV01000113.1"/>
</dbReference>
<evidence type="ECO:0000313" key="1">
    <source>
        <dbReference type="EMBL" id="OPJ55357.1"/>
    </source>
</evidence>
<evidence type="ECO:0008006" key="3">
    <source>
        <dbReference type="Google" id="ProtNLM"/>
    </source>
</evidence>
<dbReference type="Proteomes" id="UP000190080">
    <property type="component" value="Unassembled WGS sequence"/>
</dbReference>
<comment type="caution">
    <text evidence="1">The sequence shown here is derived from an EMBL/GenBank/DDBJ whole genome shotgun (WGS) entry which is preliminary data.</text>
</comment>
<dbReference type="OrthoDB" id="1912580at2"/>